<keyword evidence="2" id="KW-1185">Reference proteome</keyword>
<comment type="caution">
    <text evidence="1">The sequence shown here is derived from an EMBL/GenBank/DDBJ whole genome shotgun (WGS) entry which is preliminary data.</text>
</comment>
<sequence length="321" mass="33858">MTRTLADRLVSPRLLDAARGVDVEPGGLAATVAGTRYVEGSPVALARTVGGVLYQTVHNGRDKPLEFALRSFRDPRFEQTLVAATPPLVRSVRADVVAPAAPGATDVVVDLDGVRVRVPNSEPREGSVRVDLPGLRPALSPGFLYAHGPRAGRLRGPVLRLYAHVADPQAAPEVWRRAVRFLTVPEIGWHAKVLSTPSLYPRCDALVVYLCRDGWPVAAPLAHELEATGLLGGSTSPFTRALTPSVGCAFEPTDRRPAHAGSSFGQHRANVVAEAVVAHALEGADADLAGLLAQACVDADVDPLEPARNLASPALPVLGLQ</sequence>
<dbReference type="EMBL" id="PVZF01000013">
    <property type="protein sequence ID" value="PRY11499.1"/>
    <property type="molecule type" value="Genomic_DNA"/>
</dbReference>
<name>A0A2T0QYQ0_9ACTN</name>
<protein>
    <submittedName>
        <fullName evidence="1">Uncharacterized protein</fullName>
    </submittedName>
</protein>
<gene>
    <name evidence="1" type="ORF">CLV37_113123</name>
</gene>
<evidence type="ECO:0000313" key="2">
    <source>
        <dbReference type="Proteomes" id="UP000238083"/>
    </source>
</evidence>
<dbReference type="Pfam" id="PF17914">
    <property type="entry name" value="HopA1"/>
    <property type="match status" value="1"/>
</dbReference>
<proteinExistence type="predicted"/>
<evidence type="ECO:0000313" key="1">
    <source>
        <dbReference type="EMBL" id="PRY11499.1"/>
    </source>
</evidence>
<dbReference type="OrthoDB" id="2408361at2"/>
<dbReference type="AlphaFoldDB" id="A0A2T0QYQ0"/>
<organism evidence="1 2">
    <name type="scientific">Kineococcus rhizosphaerae</name>
    <dbReference type="NCBI Taxonomy" id="559628"/>
    <lineage>
        <taxon>Bacteria</taxon>
        <taxon>Bacillati</taxon>
        <taxon>Actinomycetota</taxon>
        <taxon>Actinomycetes</taxon>
        <taxon>Kineosporiales</taxon>
        <taxon>Kineosporiaceae</taxon>
        <taxon>Kineococcus</taxon>
    </lineage>
</organism>
<dbReference type="InterPro" id="IPR040871">
    <property type="entry name" value="HopA1"/>
</dbReference>
<dbReference type="Proteomes" id="UP000238083">
    <property type="component" value="Unassembled WGS sequence"/>
</dbReference>
<accession>A0A2T0QYQ0</accession>
<dbReference type="RefSeq" id="WP_106214468.1">
    <property type="nucleotide sequence ID" value="NZ_PVZF01000013.1"/>
</dbReference>
<reference evidence="1 2" key="1">
    <citation type="submission" date="2018-03" db="EMBL/GenBank/DDBJ databases">
        <title>Genomic Encyclopedia of Archaeal and Bacterial Type Strains, Phase II (KMG-II): from individual species to whole genera.</title>
        <authorList>
            <person name="Goeker M."/>
        </authorList>
    </citation>
    <scope>NUCLEOTIDE SEQUENCE [LARGE SCALE GENOMIC DNA]</scope>
    <source>
        <strain evidence="1 2">DSM 19711</strain>
    </source>
</reference>